<protein>
    <submittedName>
        <fullName evidence="4">HU family DNA-binding protein</fullName>
    </submittedName>
</protein>
<accession>A0A8J7QKZ2</accession>
<dbReference type="RefSeq" id="WP_207860122.1">
    <property type="nucleotide sequence ID" value="NZ_JAFREP010000016.1"/>
</dbReference>
<dbReference type="Pfam" id="PF00216">
    <property type="entry name" value="Bac_DNA_binding"/>
    <property type="match status" value="1"/>
</dbReference>
<dbReference type="AlphaFoldDB" id="A0A8J7QKZ2"/>
<comment type="caution">
    <text evidence="4">The sequence shown here is derived from an EMBL/GenBank/DDBJ whole genome shotgun (WGS) entry which is preliminary data.</text>
</comment>
<dbReference type="GO" id="GO:0003677">
    <property type="term" value="F:DNA binding"/>
    <property type="evidence" value="ECO:0007669"/>
    <property type="project" value="UniProtKB-KW"/>
</dbReference>
<comment type="similarity">
    <text evidence="1 3">Belongs to the bacterial histone-like protein family.</text>
</comment>
<sequence length="100" mass="11163">MIKKDIAKELHELHGGMTLAESEQHVNTLLDIMKEAFTSGEPLTITHFGKFKQKKKVVRDVQLPSGKQVMSSAGHRVQFLPSPKLKAKVNAREEVLTDQG</sequence>
<dbReference type="Gene3D" id="4.10.520.10">
    <property type="entry name" value="IHF-like DNA-binding proteins"/>
    <property type="match status" value="1"/>
</dbReference>
<dbReference type="SUPFAM" id="SSF47729">
    <property type="entry name" value="IHF-like DNA-binding proteins"/>
    <property type="match status" value="1"/>
</dbReference>
<name>A0A8J7QKZ2_9BACT</name>
<evidence type="ECO:0000313" key="4">
    <source>
        <dbReference type="EMBL" id="MBO1320168.1"/>
    </source>
</evidence>
<proteinExistence type="inferred from homology"/>
<evidence type="ECO:0000313" key="5">
    <source>
        <dbReference type="Proteomes" id="UP000664417"/>
    </source>
</evidence>
<keyword evidence="2 4" id="KW-0238">DNA-binding</keyword>
<dbReference type="InterPro" id="IPR010992">
    <property type="entry name" value="IHF-like_DNA-bd_dom_sf"/>
</dbReference>
<evidence type="ECO:0000256" key="3">
    <source>
        <dbReference type="RuleBase" id="RU003939"/>
    </source>
</evidence>
<dbReference type="EMBL" id="JAFREP010000016">
    <property type="protein sequence ID" value="MBO1320168.1"/>
    <property type="molecule type" value="Genomic_DNA"/>
</dbReference>
<evidence type="ECO:0000256" key="2">
    <source>
        <dbReference type="ARBA" id="ARBA00023125"/>
    </source>
</evidence>
<dbReference type="SMART" id="SM00411">
    <property type="entry name" value="BHL"/>
    <property type="match status" value="1"/>
</dbReference>
<dbReference type="GO" id="GO:0030527">
    <property type="term" value="F:structural constituent of chromatin"/>
    <property type="evidence" value="ECO:0007669"/>
    <property type="project" value="InterPro"/>
</dbReference>
<dbReference type="InterPro" id="IPR000119">
    <property type="entry name" value="Hist_DNA-bd"/>
</dbReference>
<gene>
    <name evidence="4" type="ORF">J3U88_16955</name>
</gene>
<reference evidence="4" key="1">
    <citation type="submission" date="2021-03" db="EMBL/GenBank/DDBJ databases">
        <authorList>
            <person name="Wang G."/>
        </authorList>
    </citation>
    <scope>NUCLEOTIDE SEQUENCE</scope>
    <source>
        <strain evidence="4">KCTC 12899</strain>
    </source>
</reference>
<keyword evidence="5" id="KW-1185">Reference proteome</keyword>
<evidence type="ECO:0000256" key="1">
    <source>
        <dbReference type="ARBA" id="ARBA00010529"/>
    </source>
</evidence>
<organism evidence="4 5">
    <name type="scientific">Acanthopleuribacter pedis</name>
    <dbReference type="NCBI Taxonomy" id="442870"/>
    <lineage>
        <taxon>Bacteria</taxon>
        <taxon>Pseudomonadati</taxon>
        <taxon>Acidobacteriota</taxon>
        <taxon>Holophagae</taxon>
        <taxon>Acanthopleuribacterales</taxon>
        <taxon>Acanthopleuribacteraceae</taxon>
        <taxon>Acanthopleuribacter</taxon>
    </lineage>
</organism>
<dbReference type="Proteomes" id="UP000664417">
    <property type="component" value="Unassembled WGS sequence"/>
</dbReference>